<accession>A0A937FVW7</accession>
<gene>
    <name evidence="2" type="ORF">JMN32_04040</name>
</gene>
<evidence type="ECO:0000313" key="2">
    <source>
        <dbReference type="EMBL" id="MBL6445463.1"/>
    </source>
</evidence>
<dbReference type="Proteomes" id="UP000614216">
    <property type="component" value="Unassembled WGS sequence"/>
</dbReference>
<name>A0A937FVW7_9BACT</name>
<sequence length="378" mass="43332">MKFKLGLLMLLAASLQVKAQLDNRKFEQRSEVVPADSNSLFLGLNSLGFTKNNEYFNDIADGYTLFGYQLNPYLSYNPAPNFKITAGVYLQKDFGRDDYNEIAPVFSLEYVHGDTKVIFGNLEGSVSHRLIEPLYDFEKVLVDRLENGFQLIVDKDNLFVDGWVNWQNMIYKGDFDQEEITGGLSFDYKVLQTDQLSLSVPLQFLVMHRGGQIDSSPAPLQTYTNTAVGFTLEYVNQQGSFVKSIHTDNYYVNHKDFSTERLQVFEDGSGWYLNAGVKTRAKVDFLASYWRGHEFISIAGGQLYPSVSSTFKSPGTVEEVRELLIFRVTHNLKVTDQIWLTTRFEPFYDLGNGNFEFSHGFYINYSTDFLLLKKRSHR</sequence>
<protein>
    <submittedName>
        <fullName evidence="2">Uncharacterized protein</fullName>
    </submittedName>
</protein>
<dbReference type="RefSeq" id="WP_202855005.1">
    <property type="nucleotide sequence ID" value="NZ_JAEUGD010000014.1"/>
</dbReference>
<proteinExistence type="predicted"/>
<evidence type="ECO:0000313" key="3">
    <source>
        <dbReference type="Proteomes" id="UP000614216"/>
    </source>
</evidence>
<dbReference type="EMBL" id="JAEUGD010000014">
    <property type="protein sequence ID" value="MBL6445463.1"/>
    <property type="molecule type" value="Genomic_DNA"/>
</dbReference>
<comment type="caution">
    <text evidence="2">The sequence shown here is derived from an EMBL/GenBank/DDBJ whole genome shotgun (WGS) entry which is preliminary data.</text>
</comment>
<feature type="chain" id="PRO_5036829574" evidence="1">
    <location>
        <begin position="20"/>
        <end position="378"/>
    </location>
</feature>
<dbReference type="AlphaFoldDB" id="A0A937FVW7"/>
<evidence type="ECO:0000256" key="1">
    <source>
        <dbReference type="SAM" id="SignalP"/>
    </source>
</evidence>
<reference evidence="2" key="1">
    <citation type="submission" date="2021-01" db="EMBL/GenBank/DDBJ databases">
        <title>Fulvivirga kasyanovii gen. nov., sp nov., a novel member of the phylum Bacteroidetes isolated from seawater in a mussel farm.</title>
        <authorList>
            <person name="Zhao L.-H."/>
            <person name="Wang Z.-J."/>
        </authorList>
    </citation>
    <scope>NUCLEOTIDE SEQUENCE</scope>
    <source>
        <strain evidence="2">29W222</strain>
    </source>
</reference>
<keyword evidence="1" id="KW-0732">Signal</keyword>
<organism evidence="2 3">
    <name type="scientific">Fulvivirga marina</name>
    <dbReference type="NCBI Taxonomy" id="2494733"/>
    <lineage>
        <taxon>Bacteria</taxon>
        <taxon>Pseudomonadati</taxon>
        <taxon>Bacteroidota</taxon>
        <taxon>Cytophagia</taxon>
        <taxon>Cytophagales</taxon>
        <taxon>Fulvivirgaceae</taxon>
        <taxon>Fulvivirga</taxon>
    </lineage>
</organism>
<keyword evidence="3" id="KW-1185">Reference proteome</keyword>
<feature type="signal peptide" evidence="1">
    <location>
        <begin position="1"/>
        <end position="19"/>
    </location>
</feature>